<dbReference type="Proteomes" id="UP000310689">
    <property type="component" value="Unassembled WGS sequence"/>
</dbReference>
<evidence type="ECO:0000313" key="5">
    <source>
        <dbReference type="EMBL" id="TIB16659.1"/>
    </source>
</evidence>
<dbReference type="Proteomes" id="UP000306954">
    <property type="component" value="Unassembled WGS sequence"/>
</dbReference>
<dbReference type="GO" id="GO:0016559">
    <property type="term" value="P:peroxisome fission"/>
    <property type="evidence" value="ECO:0007669"/>
    <property type="project" value="InterPro"/>
</dbReference>
<evidence type="ECO:0000256" key="2">
    <source>
        <dbReference type="ARBA" id="ARBA00023136"/>
    </source>
</evidence>
<comment type="subcellular location">
    <subcellularLocation>
        <location evidence="4">Peroxisome membrane</location>
    </subcellularLocation>
</comment>
<keyword evidence="3" id="KW-0576">Peroxisome</keyword>
<proteinExistence type="predicted"/>
<dbReference type="OMA" id="PLCVHWS"/>
<evidence type="ECO:0000256" key="1">
    <source>
        <dbReference type="ARBA" id="ARBA00022593"/>
    </source>
</evidence>
<keyword evidence="2" id="KW-0472">Membrane</keyword>
<evidence type="ECO:0000313" key="6">
    <source>
        <dbReference type="EMBL" id="TIB43209.1"/>
    </source>
</evidence>
<reference evidence="7 8" key="1">
    <citation type="submission" date="2019-03" db="EMBL/GenBank/DDBJ databases">
        <title>Sequencing 23 genomes of Wallemia ichthyophaga.</title>
        <authorList>
            <person name="Gostincar C."/>
        </authorList>
    </citation>
    <scope>NUCLEOTIDE SEQUENCE [LARGE SCALE GENOMIC DNA]</scope>
    <source>
        <strain evidence="6 8">EXF-6200</strain>
        <strain evidence="5 7">EXF-8621</strain>
    </source>
</reference>
<dbReference type="EMBL" id="SPOI01000001">
    <property type="protein sequence ID" value="TIB43209.1"/>
    <property type="molecule type" value="Genomic_DNA"/>
</dbReference>
<comment type="caution">
    <text evidence="5">The sequence shown here is derived from an EMBL/GenBank/DDBJ whole genome shotgun (WGS) entry which is preliminary data.</text>
</comment>
<organism evidence="5 7">
    <name type="scientific">Wallemia ichthyophaga</name>
    <dbReference type="NCBI Taxonomy" id="245174"/>
    <lineage>
        <taxon>Eukaryota</taxon>
        <taxon>Fungi</taxon>
        <taxon>Dikarya</taxon>
        <taxon>Basidiomycota</taxon>
        <taxon>Wallemiomycotina</taxon>
        <taxon>Wallemiomycetes</taxon>
        <taxon>Wallemiales</taxon>
        <taxon>Wallemiaceae</taxon>
        <taxon>Wallemia</taxon>
    </lineage>
</organism>
<sequence>MVLDCRNLATLGLLGKLIKRIRPDNFDKLIRYLSTWSGTDKFFMLIQYVSKLVVWSSSKSNSARGLSASARSLGSLVGDHRVLLRLWGLLPMLQWAESIESERKVSKLSLNVERLQALSMIIYFPLEHLWYLAHHGVLPLKPATSGKIATWSCRFWMIYTVLQLVHNYDNHALLLKDKQRDVQEEKGVNKLALDTQYKAIVDDTIINLAYLPLTLHWSLPTGIFSNDAWVGLFGSVAALTQFKVGYSKA</sequence>
<name>A0A4T0HLB3_WALIC</name>
<evidence type="ECO:0000256" key="4">
    <source>
        <dbReference type="ARBA" id="ARBA00046271"/>
    </source>
</evidence>
<dbReference type="EMBL" id="SPOF01000003">
    <property type="protein sequence ID" value="TIB16659.1"/>
    <property type="molecule type" value="Genomic_DNA"/>
</dbReference>
<dbReference type="OrthoDB" id="10005898at2759"/>
<dbReference type="Pfam" id="PF05648">
    <property type="entry name" value="PEX11"/>
    <property type="match status" value="1"/>
</dbReference>
<dbReference type="InterPro" id="IPR008733">
    <property type="entry name" value="PEX11"/>
</dbReference>
<evidence type="ECO:0000256" key="3">
    <source>
        <dbReference type="ARBA" id="ARBA00023140"/>
    </source>
</evidence>
<dbReference type="GO" id="GO:0005778">
    <property type="term" value="C:peroxisomal membrane"/>
    <property type="evidence" value="ECO:0007669"/>
    <property type="project" value="UniProtKB-SubCell"/>
</dbReference>
<protein>
    <recommendedName>
        <fullName evidence="9">Peroxisomal membrane protein 11C</fullName>
    </recommendedName>
</protein>
<dbReference type="PANTHER" id="PTHR12652:SF25">
    <property type="entry name" value="MICROBODY (PEROXISOME) PROLIFERATION PROTEIN PEROXIN 11C (EUROFUNG)"/>
    <property type="match status" value="1"/>
</dbReference>
<keyword evidence="1" id="KW-0962">Peroxisome biogenesis</keyword>
<evidence type="ECO:0000313" key="7">
    <source>
        <dbReference type="Proteomes" id="UP000306954"/>
    </source>
</evidence>
<evidence type="ECO:0008006" key="9">
    <source>
        <dbReference type="Google" id="ProtNLM"/>
    </source>
</evidence>
<accession>A0A4T0HLB3</accession>
<gene>
    <name evidence="6" type="ORF">E3P86_00010</name>
    <name evidence="5" type="ORF">E3P90_00333</name>
</gene>
<dbReference type="PANTHER" id="PTHR12652">
    <property type="entry name" value="PEROXISOMAL BIOGENESIS FACTOR 11"/>
    <property type="match status" value="1"/>
</dbReference>
<evidence type="ECO:0000313" key="8">
    <source>
        <dbReference type="Proteomes" id="UP000310689"/>
    </source>
</evidence>
<dbReference type="AlphaFoldDB" id="A0A4T0HLB3"/>